<dbReference type="PANTHER" id="PTHR46481">
    <property type="entry name" value="ZINC FINGER BED DOMAIN-CONTAINING PROTEIN 4"/>
    <property type="match status" value="1"/>
</dbReference>
<keyword evidence="5" id="KW-0539">Nucleus</keyword>
<gene>
    <name evidence="8" type="ORF">D9757_009868</name>
    <name evidence="7" type="ORF">D9757_015392</name>
</gene>
<evidence type="ECO:0000313" key="9">
    <source>
        <dbReference type="Proteomes" id="UP000518752"/>
    </source>
</evidence>
<keyword evidence="3" id="KW-0863">Zinc-finger</keyword>
<sequence length="604" mass="68382">MKFSSGNPLDGIFSKSRVFTSMIPKDTAARKAAKAAATAAQTTIDDHAVPLPPKEYNAPYSHELFEQAALEWLIETDQPIAALEHPKFKHMISIAARTTAGVKIPHRYATRKAIIRLFKKNLYELRVRFAHPWSDIVTGKISVTCDAWQASNGDAYFAVTGHWIEEASSGSWMLKSALLGFTQMNTAHTILRTQSKSKHYDPTAPDDHEPDVEACIRDEIGLARSSAKRAQLFKDIQRRDMEVAGEAVHQLLLDMAVRWSSTYVMLHRVQELKAFIPTFIYKIGMAEKDIHKRRAIDKLNLSDEEWERVDAMLGILAHADHAQQAFSSENEPCLHIGLPALEALHHAWSKQLLKEKYSLFTDALNAGISKISEYYDRTGNSSAYCYTRSRKQLTLKKHWDAPLRRKFKERYTQMYGSTTAFPHASKSRSSQPLGKKSSLLRELSDDEDQSLSHRPQTQAPWLDEFSRYYDTQDTVSDGMSIVQWWGLNAQRLPVWAALARDFLAIMASSVSSERAFSAAGITISKRRNRLKGDIVEALQFLKSLLRKDLLFRESISAIEEFKLEVEDSEEGCAADADRSVLLENDPLWVPLDDGSEEWEDVCSI</sequence>
<reference evidence="7 9" key="1">
    <citation type="journal article" date="2020" name="ISME J.">
        <title>Uncovering the hidden diversity of litter-decomposition mechanisms in mushroom-forming fungi.</title>
        <authorList>
            <person name="Floudas D."/>
            <person name="Bentzer J."/>
            <person name="Ahren D."/>
            <person name="Johansson T."/>
            <person name="Persson P."/>
            <person name="Tunlid A."/>
        </authorList>
    </citation>
    <scope>NUCLEOTIDE SEQUENCE [LARGE SCALE GENOMIC DNA]</scope>
    <source>
        <strain evidence="7 9">CBS 406.79</strain>
    </source>
</reference>
<evidence type="ECO:0000256" key="2">
    <source>
        <dbReference type="ARBA" id="ARBA00022723"/>
    </source>
</evidence>
<dbReference type="InterPro" id="IPR008906">
    <property type="entry name" value="HATC_C_dom"/>
</dbReference>
<dbReference type="EMBL" id="JAACJN010000119">
    <property type="protein sequence ID" value="KAF5370964.1"/>
    <property type="molecule type" value="Genomic_DNA"/>
</dbReference>
<comment type="caution">
    <text evidence="7">The sequence shown here is derived from an EMBL/GenBank/DDBJ whole genome shotgun (WGS) entry which is preliminary data.</text>
</comment>
<dbReference type="GO" id="GO:0046983">
    <property type="term" value="F:protein dimerization activity"/>
    <property type="evidence" value="ECO:0007669"/>
    <property type="project" value="InterPro"/>
</dbReference>
<dbReference type="SUPFAM" id="SSF53098">
    <property type="entry name" value="Ribonuclease H-like"/>
    <property type="match status" value="1"/>
</dbReference>
<evidence type="ECO:0000256" key="5">
    <source>
        <dbReference type="ARBA" id="ARBA00023242"/>
    </source>
</evidence>
<keyword evidence="2" id="KW-0479">Metal-binding</keyword>
<proteinExistence type="predicted"/>
<organism evidence="7 9">
    <name type="scientific">Collybiopsis confluens</name>
    <dbReference type="NCBI Taxonomy" id="2823264"/>
    <lineage>
        <taxon>Eukaryota</taxon>
        <taxon>Fungi</taxon>
        <taxon>Dikarya</taxon>
        <taxon>Basidiomycota</taxon>
        <taxon>Agaricomycotina</taxon>
        <taxon>Agaricomycetes</taxon>
        <taxon>Agaricomycetidae</taxon>
        <taxon>Agaricales</taxon>
        <taxon>Marasmiineae</taxon>
        <taxon>Omphalotaceae</taxon>
        <taxon>Collybiopsis</taxon>
    </lineage>
</organism>
<dbReference type="Pfam" id="PF05699">
    <property type="entry name" value="Dimer_Tnp_hAT"/>
    <property type="match status" value="1"/>
</dbReference>
<evidence type="ECO:0000313" key="8">
    <source>
        <dbReference type="EMBL" id="KAF5370964.1"/>
    </source>
</evidence>
<dbReference type="AlphaFoldDB" id="A0A8H5CFK4"/>
<keyword evidence="9" id="KW-1185">Reference proteome</keyword>
<dbReference type="OrthoDB" id="2690041at2759"/>
<evidence type="ECO:0000256" key="4">
    <source>
        <dbReference type="ARBA" id="ARBA00022833"/>
    </source>
</evidence>
<comment type="subcellular location">
    <subcellularLocation>
        <location evidence="1">Nucleus</location>
    </subcellularLocation>
</comment>
<dbReference type="InterPro" id="IPR052035">
    <property type="entry name" value="ZnF_BED_domain_contain"/>
</dbReference>
<evidence type="ECO:0000256" key="1">
    <source>
        <dbReference type="ARBA" id="ARBA00004123"/>
    </source>
</evidence>
<dbReference type="GO" id="GO:0005634">
    <property type="term" value="C:nucleus"/>
    <property type="evidence" value="ECO:0007669"/>
    <property type="project" value="UniProtKB-SubCell"/>
</dbReference>
<name>A0A8H5CFK4_9AGAR</name>
<dbReference type="InterPro" id="IPR012337">
    <property type="entry name" value="RNaseH-like_sf"/>
</dbReference>
<accession>A0A8H5CFK4</accession>
<feature type="domain" description="HAT C-terminal dimerisation" evidence="6">
    <location>
        <begin position="468"/>
        <end position="543"/>
    </location>
</feature>
<dbReference type="GO" id="GO:0008270">
    <property type="term" value="F:zinc ion binding"/>
    <property type="evidence" value="ECO:0007669"/>
    <property type="project" value="UniProtKB-KW"/>
</dbReference>
<evidence type="ECO:0000256" key="3">
    <source>
        <dbReference type="ARBA" id="ARBA00022771"/>
    </source>
</evidence>
<evidence type="ECO:0000313" key="7">
    <source>
        <dbReference type="EMBL" id="KAF5340819.1"/>
    </source>
</evidence>
<dbReference type="PANTHER" id="PTHR46481:SF10">
    <property type="entry name" value="ZINC FINGER BED DOMAIN-CONTAINING PROTEIN 39"/>
    <property type="match status" value="1"/>
</dbReference>
<evidence type="ECO:0000259" key="6">
    <source>
        <dbReference type="Pfam" id="PF05699"/>
    </source>
</evidence>
<dbReference type="Proteomes" id="UP000518752">
    <property type="component" value="Unassembled WGS sequence"/>
</dbReference>
<dbReference type="EMBL" id="JAACJN010000524">
    <property type="protein sequence ID" value="KAF5340819.1"/>
    <property type="molecule type" value="Genomic_DNA"/>
</dbReference>
<protein>
    <recommendedName>
        <fullName evidence="6">HAT C-terminal dimerisation domain-containing protein</fullName>
    </recommendedName>
</protein>
<keyword evidence="4" id="KW-0862">Zinc</keyword>